<name>A0A229RQU7_AMYAL</name>
<dbReference type="PANTHER" id="PTHR44196:SF1">
    <property type="entry name" value="DEHYDROGENASE_REDUCTASE SDR FAMILY MEMBER 7B"/>
    <property type="match status" value="1"/>
</dbReference>
<dbReference type="Proteomes" id="UP000215563">
    <property type="component" value="Unassembled WGS sequence"/>
</dbReference>
<evidence type="ECO:0000313" key="5">
    <source>
        <dbReference type="EMBL" id="OXM48851.1"/>
    </source>
</evidence>
<dbReference type="EMBL" id="NMQU01000057">
    <property type="protein sequence ID" value="OXM48851.1"/>
    <property type="molecule type" value="Genomic_DNA"/>
</dbReference>
<dbReference type="PANTHER" id="PTHR44196">
    <property type="entry name" value="DEHYDROGENASE/REDUCTASE SDR FAMILY MEMBER 7B"/>
    <property type="match status" value="1"/>
</dbReference>
<evidence type="ECO:0000256" key="3">
    <source>
        <dbReference type="RuleBase" id="RU000363"/>
    </source>
</evidence>
<proteinExistence type="inferred from homology"/>
<dbReference type="SMART" id="SM00822">
    <property type="entry name" value="PKS_KR"/>
    <property type="match status" value="1"/>
</dbReference>
<dbReference type="InterPro" id="IPR057326">
    <property type="entry name" value="KR_dom"/>
</dbReference>
<keyword evidence="6" id="KW-1185">Reference proteome</keyword>
<dbReference type="GO" id="GO:0016491">
    <property type="term" value="F:oxidoreductase activity"/>
    <property type="evidence" value="ECO:0007669"/>
    <property type="project" value="UniProtKB-KW"/>
</dbReference>
<organism evidence="5 6">
    <name type="scientific">Amycolatopsis alba DSM 44262</name>
    <dbReference type="NCBI Taxonomy" id="1125972"/>
    <lineage>
        <taxon>Bacteria</taxon>
        <taxon>Bacillati</taxon>
        <taxon>Actinomycetota</taxon>
        <taxon>Actinomycetes</taxon>
        <taxon>Pseudonocardiales</taxon>
        <taxon>Pseudonocardiaceae</taxon>
        <taxon>Amycolatopsis</taxon>
    </lineage>
</organism>
<dbReference type="SUPFAM" id="SSF51735">
    <property type="entry name" value="NAD(P)-binding Rossmann-fold domains"/>
    <property type="match status" value="1"/>
</dbReference>
<protein>
    <submittedName>
        <fullName evidence="5">SDR family oxidoreductase</fullName>
    </submittedName>
</protein>
<reference evidence="5 6" key="1">
    <citation type="submission" date="2017-07" db="EMBL/GenBank/DDBJ databases">
        <title>Amycolatopsis alba DSM 44262 Genome sequencing and assembly.</title>
        <authorList>
            <person name="Kaur N."/>
            <person name="Mayilraj S."/>
        </authorList>
    </citation>
    <scope>NUCLEOTIDE SEQUENCE [LARGE SCALE GENOMIC DNA]</scope>
    <source>
        <strain evidence="5 6">DSM 44262</strain>
    </source>
</reference>
<feature type="domain" description="Ketoreductase" evidence="4">
    <location>
        <begin position="37"/>
        <end position="222"/>
    </location>
</feature>
<gene>
    <name evidence="5" type="ORF">CFP75_20550</name>
</gene>
<dbReference type="GO" id="GO:0016020">
    <property type="term" value="C:membrane"/>
    <property type="evidence" value="ECO:0007669"/>
    <property type="project" value="TreeGrafter"/>
</dbReference>
<comment type="caution">
    <text evidence="5">The sequence shown here is derived from an EMBL/GenBank/DDBJ whole genome shotgun (WGS) entry which is preliminary data.</text>
</comment>
<dbReference type="InterPro" id="IPR002347">
    <property type="entry name" value="SDR_fam"/>
</dbReference>
<dbReference type="OrthoDB" id="9810734at2"/>
<dbReference type="PRINTS" id="PR00081">
    <property type="entry name" value="GDHRDH"/>
</dbReference>
<evidence type="ECO:0000256" key="1">
    <source>
        <dbReference type="ARBA" id="ARBA00006484"/>
    </source>
</evidence>
<dbReference type="AlphaFoldDB" id="A0A229RQU7"/>
<dbReference type="CDD" id="cd05233">
    <property type="entry name" value="SDR_c"/>
    <property type="match status" value="1"/>
</dbReference>
<comment type="similarity">
    <text evidence="1 3">Belongs to the short-chain dehydrogenases/reductases (SDR) family.</text>
</comment>
<dbReference type="InterPro" id="IPR036291">
    <property type="entry name" value="NAD(P)-bd_dom_sf"/>
</dbReference>
<dbReference type="Gene3D" id="3.40.50.720">
    <property type="entry name" value="NAD(P)-binding Rossmann-like Domain"/>
    <property type="match status" value="1"/>
</dbReference>
<sequence>MILEGDEMRFVDGIVDRLVNPPRGCSSERLRAEVEGKTILVTGASYGLGEATARLLGAAGATVLLAARTTEKLDEVFASITVGGGRAWAYPVDLADRDAISLLARRITETHGPLDVMVNNAGKSIRRSLDLQQDRPQDFERTIDINYLGPVRLLLELLPPMRAAGAGHVINVSTIGTRITPIPRWGSYQASKGAFDVWLRSVAPELHHDGVRVSSLYMWLIHTRMSAPTAIMHRLPGLHPNEAADIVAKAIVERPATLQPWWLRPAGLLSALAPGVIEAGMRAMFRRSSDSDSARGVRP</sequence>
<evidence type="ECO:0000313" key="6">
    <source>
        <dbReference type="Proteomes" id="UP000215563"/>
    </source>
</evidence>
<keyword evidence="2" id="KW-0560">Oxidoreductase</keyword>
<evidence type="ECO:0000259" key="4">
    <source>
        <dbReference type="SMART" id="SM00822"/>
    </source>
</evidence>
<accession>A0A229RQU7</accession>
<dbReference type="PRINTS" id="PR00080">
    <property type="entry name" value="SDRFAMILY"/>
</dbReference>
<evidence type="ECO:0000256" key="2">
    <source>
        <dbReference type="ARBA" id="ARBA00023002"/>
    </source>
</evidence>
<dbReference type="Pfam" id="PF00106">
    <property type="entry name" value="adh_short"/>
    <property type="match status" value="1"/>
</dbReference>